<comment type="caution">
    <text evidence="1">The sequence shown here is derived from an EMBL/GenBank/DDBJ whole genome shotgun (WGS) entry which is preliminary data.</text>
</comment>
<dbReference type="EMBL" id="CAJHUB010000662">
    <property type="protein sequence ID" value="CAD7671395.1"/>
    <property type="molecule type" value="Genomic_DNA"/>
</dbReference>
<dbReference type="Proteomes" id="UP000645828">
    <property type="component" value="Unassembled WGS sequence"/>
</dbReference>
<organism evidence="1 2">
    <name type="scientific">Nyctereutes procyonoides</name>
    <name type="common">Raccoon dog</name>
    <name type="synonym">Canis procyonoides</name>
    <dbReference type="NCBI Taxonomy" id="34880"/>
    <lineage>
        <taxon>Eukaryota</taxon>
        <taxon>Metazoa</taxon>
        <taxon>Chordata</taxon>
        <taxon>Craniata</taxon>
        <taxon>Vertebrata</taxon>
        <taxon>Euteleostomi</taxon>
        <taxon>Mammalia</taxon>
        <taxon>Eutheria</taxon>
        <taxon>Laurasiatheria</taxon>
        <taxon>Carnivora</taxon>
        <taxon>Caniformia</taxon>
        <taxon>Canidae</taxon>
        <taxon>Nyctereutes</taxon>
    </lineage>
</organism>
<name>A0A811Y2Z7_NYCPR</name>
<evidence type="ECO:0000313" key="2">
    <source>
        <dbReference type="Proteomes" id="UP000645828"/>
    </source>
</evidence>
<sequence>MKTWTQTCKPAWGRWHWPQCCPEETPMAASPALSCGSSDSLELCRFVCLFSPCL</sequence>
<proteinExistence type="predicted"/>
<gene>
    <name evidence="1" type="ORF">NYPRO_LOCUS4190</name>
</gene>
<evidence type="ECO:0000313" key="1">
    <source>
        <dbReference type="EMBL" id="CAD7671395.1"/>
    </source>
</evidence>
<reference evidence="1" key="1">
    <citation type="submission" date="2020-12" db="EMBL/GenBank/DDBJ databases">
        <authorList>
            <consortium name="Molecular Ecology Group"/>
        </authorList>
    </citation>
    <scope>NUCLEOTIDE SEQUENCE</scope>
    <source>
        <strain evidence="1">TBG_1078</strain>
    </source>
</reference>
<protein>
    <submittedName>
        <fullName evidence="1">(raccoon dog) hypothetical protein</fullName>
    </submittedName>
</protein>
<dbReference type="AlphaFoldDB" id="A0A811Y2Z7"/>
<keyword evidence="2" id="KW-1185">Reference proteome</keyword>
<accession>A0A811Y2Z7</accession>